<dbReference type="EMBL" id="MU003705">
    <property type="protein sequence ID" value="KAF2807468.1"/>
    <property type="molecule type" value="Genomic_DNA"/>
</dbReference>
<gene>
    <name evidence="1 3" type="ORF">BDZ99DRAFT_523081</name>
</gene>
<dbReference type="OrthoDB" id="2426273at2759"/>
<proteinExistence type="predicted"/>
<reference evidence="3" key="2">
    <citation type="submission" date="2020-04" db="EMBL/GenBank/DDBJ databases">
        <authorList>
            <consortium name="NCBI Genome Project"/>
        </authorList>
    </citation>
    <scope>NUCLEOTIDE SEQUENCE</scope>
    <source>
        <strain evidence="3">CBS 304.34</strain>
    </source>
</reference>
<dbReference type="Proteomes" id="UP000504636">
    <property type="component" value="Unplaced"/>
</dbReference>
<dbReference type="GeneID" id="54466663"/>
<keyword evidence="2" id="KW-1185">Reference proteome</keyword>
<reference evidence="1 3" key="1">
    <citation type="journal article" date="2020" name="Stud. Mycol.">
        <title>101 Dothideomycetes genomes: a test case for predicting lifestyles and emergence of pathogens.</title>
        <authorList>
            <person name="Haridas S."/>
            <person name="Albert R."/>
            <person name="Binder M."/>
            <person name="Bloem J."/>
            <person name="Labutti K."/>
            <person name="Salamov A."/>
            <person name="Andreopoulos B."/>
            <person name="Baker S."/>
            <person name="Barry K."/>
            <person name="Bills G."/>
            <person name="Bluhm B."/>
            <person name="Cannon C."/>
            <person name="Castanera R."/>
            <person name="Culley D."/>
            <person name="Daum C."/>
            <person name="Ezra D."/>
            <person name="Gonzalez J."/>
            <person name="Henrissat B."/>
            <person name="Kuo A."/>
            <person name="Liang C."/>
            <person name="Lipzen A."/>
            <person name="Lutzoni F."/>
            <person name="Magnuson J."/>
            <person name="Mondo S."/>
            <person name="Nolan M."/>
            <person name="Ohm R."/>
            <person name="Pangilinan J."/>
            <person name="Park H.-J."/>
            <person name="Ramirez L."/>
            <person name="Alfaro M."/>
            <person name="Sun H."/>
            <person name="Tritt A."/>
            <person name="Yoshinaga Y."/>
            <person name="Zwiers L.-H."/>
            <person name="Turgeon B."/>
            <person name="Goodwin S."/>
            <person name="Spatafora J."/>
            <person name="Crous P."/>
            <person name="Grigoriev I."/>
        </authorList>
    </citation>
    <scope>NUCLEOTIDE SEQUENCE</scope>
    <source>
        <strain evidence="1 3">CBS 304.34</strain>
    </source>
</reference>
<evidence type="ECO:0000313" key="2">
    <source>
        <dbReference type="Proteomes" id="UP000504636"/>
    </source>
</evidence>
<sequence>MSGMNGNSVSQCKSTNEIMKLLFYGLETLPVELLFSECAKIGGCTVDSWIPREVVPERFSGKYTLQLGPEGFTFCQSEDSRRLRFFLISSLTVWQDQMLLCLASNRRDTTTKYLVKALTPSAEQVLATSENGWCVLVEDESPNPRGARLVISRISGNKVFFHFDHPLRLSNSDTDSSAITEQLLHNACVAQLADLGQEFIIEKSSTPQSLGLSRPQNPKQYSDRLDVISQALCWGINYWERYMIKRCLSDAAAKNIIFLMAYGIFSYKQRQWVNRALHAFVHHAWVQTFHPTWSPNGRWKWFWKLSNYEPPIPFRTMMKYCCKFAFHGSLFTDSYSGMLMVTLY</sequence>
<protein>
    <submittedName>
        <fullName evidence="1 3">Uncharacterized protein</fullName>
    </submittedName>
</protein>
<dbReference type="AlphaFoldDB" id="A0A6A6YFX0"/>
<dbReference type="RefSeq" id="XP_033574432.1">
    <property type="nucleotide sequence ID" value="XM_033725770.1"/>
</dbReference>
<reference evidence="3" key="3">
    <citation type="submission" date="2025-04" db="UniProtKB">
        <authorList>
            <consortium name="RefSeq"/>
        </authorList>
    </citation>
    <scope>IDENTIFICATION</scope>
    <source>
        <strain evidence="3">CBS 304.34</strain>
    </source>
</reference>
<evidence type="ECO:0000313" key="3">
    <source>
        <dbReference type="RefSeq" id="XP_033574432.1"/>
    </source>
</evidence>
<organism evidence="1">
    <name type="scientific">Mytilinidion resinicola</name>
    <dbReference type="NCBI Taxonomy" id="574789"/>
    <lineage>
        <taxon>Eukaryota</taxon>
        <taxon>Fungi</taxon>
        <taxon>Dikarya</taxon>
        <taxon>Ascomycota</taxon>
        <taxon>Pezizomycotina</taxon>
        <taxon>Dothideomycetes</taxon>
        <taxon>Pleosporomycetidae</taxon>
        <taxon>Mytilinidiales</taxon>
        <taxon>Mytilinidiaceae</taxon>
        <taxon>Mytilinidion</taxon>
    </lineage>
</organism>
<name>A0A6A6YFX0_9PEZI</name>
<accession>A0A6A6YFX0</accession>
<evidence type="ECO:0000313" key="1">
    <source>
        <dbReference type="EMBL" id="KAF2807468.1"/>
    </source>
</evidence>